<comment type="caution">
    <text evidence="10">The sequence shown here is derived from an EMBL/GenBank/DDBJ whole genome shotgun (WGS) entry which is preliminary data.</text>
</comment>
<dbReference type="GO" id="GO:0016301">
    <property type="term" value="F:kinase activity"/>
    <property type="evidence" value="ECO:0007669"/>
    <property type="project" value="UniProtKB-KW"/>
</dbReference>
<protein>
    <recommendedName>
        <fullName evidence="2">histidine kinase</fullName>
        <ecNumber evidence="2">2.7.13.3</ecNumber>
    </recommendedName>
</protein>
<dbReference type="SMART" id="SM00387">
    <property type="entry name" value="HATPase_c"/>
    <property type="match status" value="1"/>
</dbReference>
<keyword evidence="8" id="KW-0472">Membrane</keyword>
<gene>
    <name evidence="10" type="ORF">D7Y13_13585</name>
</gene>
<accession>A0ABX9QJU8</accession>
<dbReference type="SUPFAM" id="SSF47384">
    <property type="entry name" value="Homodimeric domain of signal transducing histidine kinase"/>
    <property type="match status" value="1"/>
</dbReference>
<dbReference type="EMBL" id="RAWI01000082">
    <property type="protein sequence ID" value="RKI09885.1"/>
    <property type="molecule type" value="Genomic_DNA"/>
</dbReference>
<keyword evidence="11" id="KW-1185">Reference proteome</keyword>
<dbReference type="InterPro" id="IPR036890">
    <property type="entry name" value="HATPase_C_sf"/>
</dbReference>
<dbReference type="SUPFAM" id="SSF55874">
    <property type="entry name" value="ATPase domain of HSP90 chaperone/DNA topoisomerase II/histidine kinase"/>
    <property type="match status" value="1"/>
</dbReference>
<dbReference type="InterPro" id="IPR036097">
    <property type="entry name" value="HisK_dim/P_sf"/>
</dbReference>
<keyword evidence="7 8" id="KW-1133">Transmembrane helix</keyword>
<feature type="domain" description="Histidine kinase" evidence="9">
    <location>
        <begin position="245"/>
        <end position="462"/>
    </location>
</feature>
<dbReference type="Proteomes" id="UP000278907">
    <property type="component" value="Unassembled WGS sequence"/>
</dbReference>
<dbReference type="Gene3D" id="1.10.287.130">
    <property type="match status" value="1"/>
</dbReference>
<reference evidence="10 11" key="1">
    <citation type="submission" date="2018-09" db="EMBL/GenBank/DDBJ databases">
        <authorList>
            <person name="Livingstone P.G."/>
            <person name="Whitworth D.E."/>
        </authorList>
    </citation>
    <scope>NUCLEOTIDE SEQUENCE [LARGE SCALE GENOMIC DNA]</scope>
    <source>
        <strain evidence="10 11">CA031B</strain>
    </source>
</reference>
<dbReference type="SMART" id="SM00388">
    <property type="entry name" value="HisKA"/>
    <property type="match status" value="1"/>
</dbReference>
<evidence type="ECO:0000256" key="8">
    <source>
        <dbReference type="SAM" id="Phobius"/>
    </source>
</evidence>
<keyword evidence="5 8" id="KW-0812">Transmembrane</keyword>
<dbReference type="Gene3D" id="3.30.565.10">
    <property type="entry name" value="Histidine kinase-like ATPase, C-terminal domain"/>
    <property type="match status" value="1"/>
</dbReference>
<dbReference type="RefSeq" id="WP_120534008.1">
    <property type="nucleotide sequence ID" value="NZ_RAWI01000082.1"/>
</dbReference>
<dbReference type="Pfam" id="PF00512">
    <property type="entry name" value="HisKA"/>
    <property type="match status" value="1"/>
</dbReference>
<evidence type="ECO:0000256" key="7">
    <source>
        <dbReference type="ARBA" id="ARBA00022989"/>
    </source>
</evidence>
<comment type="catalytic activity">
    <reaction evidence="1">
        <text>ATP + protein L-histidine = ADP + protein N-phospho-L-histidine.</text>
        <dbReference type="EC" id="2.7.13.3"/>
    </reaction>
</comment>
<evidence type="ECO:0000256" key="5">
    <source>
        <dbReference type="ARBA" id="ARBA00022692"/>
    </source>
</evidence>
<dbReference type="InterPro" id="IPR003594">
    <property type="entry name" value="HATPase_dom"/>
</dbReference>
<evidence type="ECO:0000256" key="2">
    <source>
        <dbReference type="ARBA" id="ARBA00012438"/>
    </source>
</evidence>
<dbReference type="InterPro" id="IPR050428">
    <property type="entry name" value="TCS_sensor_his_kinase"/>
</dbReference>
<dbReference type="PANTHER" id="PTHR45436:SF5">
    <property type="entry name" value="SENSOR HISTIDINE KINASE TRCS"/>
    <property type="match status" value="1"/>
</dbReference>
<dbReference type="EC" id="2.7.13.3" evidence="2"/>
<dbReference type="CDD" id="cd00075">
    <property type="entry name" value="HATPase"/>
    <property type="match status" value="1"/>
</dbReference>
<organism evidence="10 11">
    <name type="scientific">Corallococcus praedator</name>
    <dbReference type="NCBI Taxonomy" id="2316724"/>
    <lineage>
        <taxon>Bacteria</taxon>
        <taxon>Pseudomonadati</taxon>
        <taxon>Myxococcota</taxon>
        <taxon>Myxococcia</taxon>
        <taxon>Myxococcales</taxon>
        <taxon>Cystobacterineae</taxon>
        <taxon>Myxococcaceae</taxon>
        <taxon>Corallococcus</taxon>
    </lineage>
</organism>
<evidence type="ECO:0000256" key="3">
    <source>
        <dbReference type="ARBA" id="ARBA00022553"/>
    </source>
</evidence>
<evidence type="ECO:0000259" key="9">
    <source>
        <dbReference type="PROSITE" id="PS50109"/>
    </source>
</evidence>
<dbReference type="Pfam" id="PF02518">
    <property type="entry name" value="HATPase_c"/>
    <property type="match status" value="1"/>
</dbReference>
<name>A0ABX9QJU8_9BACT</name>
<dbReference type="InterPro" id="IPR003661">
    <property type="entry name" value="HisK_dim/P_dom"/>
</dbReference>
<sequence>MKLWSGLAWRTTVASLLLGVLATLAASYFSVRKVVAESTRFSARFFTEAMLMTHGEACRAAPGGWTYTSPTGLTVVAFDAARVLGSPGAGTSGAGPDPALVARMAQGEQEPVSLHFPLFDGSAWGGKLLTRVAAAGPCSLLEYRWPRMTNRLSELRWMLLAAVAFTALASALSMAAVITPLLRRLRRLHGAAGGLGSPGYASPADTIADELGDLSRGLDATHARVLSDAARIEAQKHALERFLSNVAHDLKTPIASLQLALELATTAPSQALPELLVRGIEDTVYLTALVDNLRLACQLGEDVDPLEGEPRAELGMIVERVVRRLGLLARRKALSVESSHPDAELWVRCHPTMLEQAVGNLVHNAITHGDPGGHVVALLEPVGTERFRLTVLDDGPGLPPEGLGRLGERLFRAPEARHRDPRGSGLGVAIVRELCRRAGLTLTFSANAPRGLQVIIEGPRAAPPAEAMAARAAGCPPPLPRTTG</sequence>
<dbReference type="PANTHER" id="PTHR45436">
    <property type="entry name" value="SENSOR HISTIDINE KINASE YKOH"/>
    <property type="match status" value="1"/>
</dbReference>
<evidence type="ECO:0000313" key="11">
    <source>
        <dbReference type="Proteomes" id="UP000278907"/>
    </source>
</evidence>
<evidence type="ECO:0000256" key="6">
    <source>
        <dbReference type="ARBA" id="ARBA00022777"/>
    </source>
</evidence>
<keyword evidence="4" id="KW-0808">Transferase</keyword>
<evidence type="ECO:0000313" key="10">
    <source>
        <dbReference type="EMBL" id="RKI09885.1"/>
    </source>
</evidence>
<evidence type="ECO:0000256" key="1">
    <source>
        <dbReference type="ARBA" id="ARBA00000085"/>
    </source>
</evidence>
<evidence type="ECO:0000256" key="4">
    <source>
        <dbReference type="ARBA" id="ARBA00022679"/>
    </source>
</evidence>
<keyword evidence="3" id="KW-0597">Phosphoprotein</keyword>
<dbReference type="PROSITE" id="PS50109">
    <property type="entry name" value="HIS_KIN"/>
    <property type="match status" value="1"/>
</dbReference>
<feature type="transmembrane region" description="Helical" evidence="8">
    <location>
        <begin position="157"/>
        <end position="178"/>
    </location>
</feature>
<dbReference type="InterPro" id="IPR005467">
    <property type="entry name" value="His_kinase_dom"/>
</dbReference>
<keyword evidence="6 10" id="KW-0418">Kinase</keyword>
<dbReference type="CDD" id="cd00082">
    <property type="entry name" value="HisKA"/>
    <property type="match status" value="1"/>
</dbReference>
<proteinExistence type="predicted"/>